<dbReference type="InterPro" id="IPR001647">
    <property type="entry name" value="HTH_TetR"/>
</dbReference>
<organism evidence="7 8">
    <name type="scientific">Mycolicibacterium confluentis</name>
    <dbReference type="NCBI Taxonomy" id="28047"/>
    <lineage>
        <taxon>Bacteria</taxon>
        <taxon>Bacillati</taxon>
        <taxon>Actinomycetota</taxon>
        <taxon>Actinomycetes</taxon>
        <taxon>Mycobacteriales</taxon>
        <taxon>Mycobacteriaceae</taxon>
        <taxon>Mycolicibacterium</taxon>
    </lineage>
</organism>
<dbReference type="GO" id="GO:0000976">
    <property type="term" value="F:transcription cis-regulatory region binding"/>
    <property type="evidence" value="ECO:0007669"/>
    <property type="project" value="TreeGrafter"/>
</dbReference>
<dbReference type="Pfam" id="PF00440">
    <property type="entry name" value="TetR_N"/>
    <property type="match status" value="1"/>
</dbReference>
<feature type="compositionally biased region" description="Basic and acidic residues" evidence="5">
    <location>
        <begin position="1"/>
        <end position="15"/>
    </location>
</feature>
<evidence type="ECO:0000313" key="7">
    <source>
        <dbReference type="EMBL" id="BBZ33741.1"/>
    </source>
</evidence>
<accession>A0A7I7XXJ1</accession>
<dbReference type="PROSITE" id="PS01081">
    <property type="entry name" value="HTH_TETR_1"/>
    <property type="match status" value="1"/>
</dbReference>
<protein>
    <submittedName>
        <fullName evidence="7">TetR family transcriptional regulator</fullName>
    </submittedName>
</protein>
<keyword evidence="2 4" id="KW-0238">DNA-binding</keyword>
<dbReference type="AlphaFoldDB" id="A0A7I7XXJ1"/>
<proteinExistence type="predicted"/>
<keyword evidence="3" id="KW-0804">Transcription</keyword>
<keyword evidence="1" id="KW-0805">Transcription regulation</keyword>
<dbReference type="Gene3D" id="1.10.357.10">
    <property type="entry name" value="Tetracycline Repressor, domain 2"/>
    <property type="match status" value="1"/>
</dbReference>
<dbReference type="SUPFAM" id="SSF46689">
    <property type="entry name" value="Homeodomain-like"/>
    <property type="match status" value="1"/>
</dbReference>
<gene>
    <name evidence="7" type="ORF">MCNF_23460</name>
</gene>
<dbReference type="PRINTS" id="PR00455">
    <property type="entry name" value="HTHTETR"/>
</dbReference>
<dbReference type="InterPro" id="IPR050109">
    <property type="entry name" value="HTH-type_TetR-like_transc_reg"/>
</dbReference>
<dbReference type="PROSITE" id="PS50977">
    <property type="entry name" value="HTH_TETR_2"/>
    <property type="match status" value="1"/>
</dbReference>
<feature type="domain" description="HTH tetR-type" evidence="6">
    <location>
        <begin position="21"/>
        <end position="81"/>
    </location>
</feature>
<reference evidence="7" key="2">
    <citation type="submission" date="2020-02" db="EMBL/GenBank/DDBJ databases">
        <authorList>
            <person name="Matsumoto Y."/>
            <person name="Motooka D."/>
            <person name="Nakamura S."/>
        </authorList>
    </citation>
    <scope>NUCLEOTIDE SEQUENCE</scope>
    <source>
        <strain evidence="7">JCM 13671</strain>
    </source>
</reference>
<dbReference type="EMBL" id="AP022612">
    <property type="protein sequence ID" value="BBZ33741.1"/>
    <property type="molecule type" value="Genomic_DNA"/>
</dbReference>
<evidence type="ECO:0000313" key="8">
    <source>
        <dbReference type="Proteomes" id="UP000466931"/>
    </source>
</evidence>
<name>A0A7I7XXJ1_9MYCO</name>
<dbReference type="GO" id="GO:0003700">
    <property type="term" value="F:DNA-binding transcription factor activity"/>
    <property type="evidence" value="ECO:0007669"/>
    <property type="project" value="TreeGrafter"/>
</dbReference>
<dbReference type="InterPro" id="IPR009057">
    <property type="entry name" value="Homeodomain-like_sf"/>
</dbReference>
<evidence type="ECO:0000256" key="5">
    <source>
        <dbReference type="SAM" id="MobiDB-lite"/>
    </source>
</evidence>
<sequence length="198" mass="21937">MRKNPEMSDSADRGLRERKKQRTREAVRAAAFRLFEENGYAATTVDQIAEAADVSARTFFRYFPNKAAVLIPDHMMGPIIDLFLAAPPEVPPITAYRHALTRVFGGMSTQYWREEVERQRLLYSLPEAGGALYNEYINVIEAITKALATRLDLPADDPRLRTTAGAITGVMMAVLHGAPMSPDAIDTGLQFLEAGLPL</sequence>
<dbReference type="PANTHER" id="PTHR30055">
    <property type="entry name" value="HTH-TYPE TRANSCRIPTIONAL REGULATOR RUTR"/>
    <property type="match status" value="1"/>
</dbReference>
<dbReference type="InterPro" id="IPR023772">
    <property type="entry name" value="DNA-bd_HTH_TetR-type_CS"/>
</dbReference>
<evidence type="ECO:0000256" key="1">
    <source>
        <dbReference type="ARBA" id="ARBA00023015"/>
    </source>
</evidence>
<feature type="region of interest" description="Disordered" evidence="5">
    <location>
        <begin position="1"/>
        <end position="22"/>
    </location>
</feature>
<feature type="DNA-binding region" description="H-T-H motif" evidence="4">
    <location>
        <begin position="44"/>
        <end position="63"/>
    </location>
</feature>
<reference evidence="7" key="1">
    <citation type="journal article" date="2019" name="Emerg. Microbes Infect.">
        <title>Comprehensive subspecies identification of 175 nontuberculous mycobacteria species based on 7547 genomic profiles.</title>
        <authorList>
            <person name="Matsumoto Y."/>
            <person name="Kinjo T."/>
            <person name="Motooka D."/>
            <person name="Nabeya D."/>
            <person name="Jung N."/>
            <person name="Uechi K."/>
            <person name="Horii T."/>
            <person name="Iida T."/>
            <person name="Fujita J."/>
            <person name="Nakamura S."/>
        </authorList>
    </citation>
    <scope>NUCLEOTIDE SEQUENCE [LARGE SCALE GENOMIC DNA]</scope>
    <source>
        <strain evidence="7">JCM 13671</strain>
    </source>
</reference>
<evidence type="ECO:0000256" key="3">
    <source>
        <dbReference type="ARBA" id="ARBA00023163"/>
    </source>
</evidence>
<dbReference type="PANTHER" id="PTHR30055:SF234">
    <property type="entry name" value="HTH-TYPE TRANSCRIPTIONAL REGULATOR BETI"/>
    <property type="match status" value="1"/>
</dbReference>
<dbReference type="Pfam" id="PF17754">
    <property type="entry name" value="TetR_C_14"/>
    <property type="match status" value="1"/>
</dbReference>
<evidence type="ECO:0000256" key="2">
    <source>
        <dbReference type="ARBA" id="ARBA00023125"/>
    </source>
</evidence>
<evidence type="ECO:0000259" key="6">
    <source>
        <dbReference type="PROSITE" id="PS50977"/>
    </source>
</evidence>
<dbReference type="Gene3D" id="1.10.10.60">
    <property type="entry name" value="Homeodomain-like"/>
    <property type="match status" value="1"/>
</dbReference>
<keyword evidence="8" id="KW-1185">Reference proteome</keyword>
<dbReference type="InterPro" id="IPR041347">
    <property type="entry name" value="MftR_C"/>
</dbReference>
<evidence type="ECO:0000256" key="4">
    <source>
        <dbReference type="PROSITE-ProRule" id="PRU00335"/>
    </source>
</evidence>
<dbReference type="Proteomes" id="UP000466931">
    <property type="component" value="Chromosome"/>
</dbReference>